<dbReference type="AlphaFoldDB" id="A0A6N7W1F0"/>
<reference evidence="2 3" key="1">
    <citation type="submission" date="2019-08" db="EMBL/GenBank/DDBJ databases">
        <title>In-depth cultivation of the pig gut microbiome towards novel bacterial diversity and tailored functional studies.</title>
        <authorList>
            <person name="Wylensek D."/>
            <person name="Hitch T.C.A."/>
            <person name="Clavel T."/>
        </authorList>
    </citation>
    <scope>NUCLEOTIDE SEQUENCE [LARGE SCALE GENOMIC DNA]</scope>
    <source>
        <strain evidence="2 3">WCA-389-WT-5B</strain>
    </source>
</reference>
<gene>
    <name evidence="2" type="ORF">FX155_05080</name>
</gene>
<dbReference type="Proteomes" id="UP000441455">
    <property type="component" value="Unassembled WGS sequence"/>
</dbReference>
<dbReference type="SUPFAM" id="SSF52540">
    <property type="entry name" value="P-loop containing nucleoside triphosphate hydrolases"/>
    <property type="match status" value="1"/>
</dbReference>
<name>A0A6N7W1F0_ACIFE</name>
<comment type="caution">
    <text evidence="2">The sequence shown here is derived from an EMBL/GenBank/DDBJ whole genome shotgun (WGS) entry which is preliminary data.</text>
</comment>
<dbReference type="Pfam" id="PF00270">
    <property type="entry name" value="DEAD"/>
    <property type="match status" value="1"/>
</dbReference>
<dbReference type="InterPro" id="IPR011545">
    <property type="entry name" value="DEAD/DEAH_box_helicase_dom"/>
</dbReference>
<protein>
    <recommendedName>
        <fullName evidence="1">DEAD/DEAH-box helicase domain-containing protein</fullName>
    </recommendedName>
</protein>
<dbReference type="OrthoDB" id="1898893at2"/>
<dbReference type="GO" id="GO:0005524">
    <property type="term" value="F:ATP binding"/>
    <property type="evidence" value="ECO:0007669"/>
    <property type="project" value="InterPro"/>
</dbReference>
<evidence type="ECO:0000259" key="1">
    <source>
        <dbReference type="Pfam" id="PF00270"/>
    </source>
</evidence>
<organism evidence="2 3">
    <name type="scientific">Acidaminococcus fermentans</name>
    <dbReference type="NCBI Taxonomy" id="905"/>
    <lineage>
        <taxon>Bacteria</taxon>
        <taxon>Bacillati</taxon>
        <taxon>Bacillota</taxon>
        <taxon>Negativicutes</taxon>
        <taxon>Acidaminococcales</taxon>
        <taxon>Acidaminococcaceae</taxon>
        <taxon>Acidaminococcus</taxon>
    </lineage>
</organism>
<dbReference type="RefSeq" id="WP_154487944.1">
    <property type="nucleotide sequence ID" value="NZ_VULN01000005.1"/>
</dbReference>
<proteinExistence type="predicted"/>
<dbReference type="GO" id="GO:0003676">
    <property type="term" value="F:nucleic acid binding"/>
    <property type="evidence" value="ECO:0007669"/>
    <property type="project" value="InterPro"/>
</dbReference>
<feature type="domain" description="DEAD/DEAH-box helicase" evidence="1">
    <location>
        <begin position="10"/>
        <end position="100"/>
    </location>
</feature>
<evidence type="ECO:0000313" key="2">
    <source>
        <dbReference type="EMBL" id="MSS81968.1"/>
    </source>
</evidence>
<evidence type="ECO:0000313" key="3">
    <source>
        <dbReference type="Proteomes" id="UP000441455"/>
    </source>
</evidence>
<dbReference type="EMBL" id="VULN01000005">
    <property type="protein sequence ID" value="MSS81968.1"/>
    <property type="molecule type" value="Genomic_DNA"/>
</dbReference>
<accession>A0A6N7W1F0</accession>
<sequence>MDNKITTIKVVDAPTGEGKTTALINHLETAYNNPFTAPLEGGERFIVMVPLVTECERIYNALKEGGIDVYMATIEGRKNRDTLDAIERGENIITTHRFYEMETNELFKTLKESSTKGKYSYSLFIDEEPAIEIDIKDSPLVNLPSLTPSDIEEMKERNIIAIDSDSNRIHWTAPEDLSVIYRHYKNFFTGYTVYLSKEAYQGGKENPFIILMNPELWSMFESVTVLSYRVRYSLFHAYCELFQFPIEYYHIDRNPITNDSLFKEGYIDKKPKGYKRLNICKEYLLKTFDREYKEIPSKGLSYSWYTNKAKPKQLKKIKSYMDKCIREYSCSSILWTSFKDNMEALKIPKHGISVTNWTACNTRATNDYSNRTNVIYPINRYMNPFKASFWKAQGIVIDTDNWALNELIQFLWRSNLRVADSSDTVYVYIPSDRMRGLLEAWINNNIQCTCQQKLDTKLKKSGIKNESMYKIHQLF</sequence>
<dbReference type="InterPro" id="IPR027417">
    <property type="entry name" value="P-loop_NTPase"/>
</dbReference>